<dbReference type="EMBL" id="JADEXG010000002">
    <property type="protein sequence ID" value="MBE9075987.1"/>
    <property type="molecule type" value="Genomic_DNA"/>
</dbReference>
<dbReference type="Gene3D" id="3.40.50.1450">
    <property type="entry name" value="HybD-like"/>
    <property type="match status" value="1"/>
</dbReference>
<dbReference type="GO" id="GO:0004175">
    <property type="term" value="F:endopeptidase activity"/>
    <property type="evidence" value="ECO:0007669"/>
    <property type="project" value="TreeGrafter"/>
</dbReference>
<name>A0A8J7AV10_9CYAN</name>
<dbReference type="SUPFAM" id="SSF53163">
    <property type="entry name" value="HybD-like"/>
    <property type="match status" value="1"/>
</dbReference>
<dbReference type="InterPro" id="IPR023430">
    <property type="entry name" value="Pept_HybD-like_dom_sf"/>
</dbReference>
<dbReference type="InterPro" id="IPR000671">
    <property type="entry name" value="Peptidase_A31"/>
</dbReference>
<keyword evidence="1" id="KW-0378">Hydrolase</keyword>
<comment type="caution">
    <text evidence="1">The sequence shown here is derived from an EMBL/GenBank/DDBJ whole genome shotgun (WGS) entry which is preliminary data.</text>
</comment>
<dbReference type="GO" id="GO:0008047">
    <property type="term" value="F:enzyme activator activity"/>
    <property type="evidence" value="ECO:0007669"/>
    <property type="project" value="InterPro"/>
</dbReference>
<evidence type="ECO:0000313" key="1">
    <source>
        <dbReference type="EMBL" id="MBE9075987.1"/>
    </source>
</evidence>
<dbReference type="Proteomes" id="UP000636505">
    <property type="component" value="Unassembled WGS sequence"/>
</dbReference>
<dbReference type="GO" id="GO:0016485">
    <property type="term" value="P:protein processing"/>
    <property type="evidence" value="ECO:0007669"/>
    <property type="project" value="TreeGrafter"/>
</dbReference>
<dbReference type="AlphaFoldDB" id="A0A8J7AV10"/>
<protein>
    <submittedName>
        <fullName evidence="1">Hydrogenase maturation protease</fullName>
    </submittedName>
</protein>
<dbReference type="NCBIfam" id="TIGR00072">
    <property type="entry name" value="hydrog_prot"/>
    <property type="match status" value="1"/>
</dbReference>
<evidence type="ECO:0000313" key="2">
    <source>
        <dbReference type="Proteomes" id="UP000636505"/>
    </source>
</evidence>
<organism evidence="1 2">
    <name type="scientific">Vasconcelosia minhoensis LEGE 07310</name>
    <dbReference type="NCBI Taxonomy" id="915328"/>
    <lineage>
        <taxon>Bacteria</taxon>
        <taxon>Bacillati</taxon>
        <taxon>Cyanobacteriota</taxon>
        <taxon>Cyanophyceae</taxon>
        <taxon>Nodosilineales</taxon>
        <taxon>Cymatolegaceae</taxon>
        <taxon>Vasconcelosia</taxon>
        <taxon>Vasconcelosia minhoensis</taxon>
    </lineage>
</organism>
<gene>
    <name evidence="1" type="ORF">IQ241_01530</name>
</gene>
<sequence length="185" mass="20398">MLKLKTDFSRRLLMLTAMPTATAQVSTQYRFLVIGYGNEQRGDDAVGPKVAKAVADWQLPSVKPIAVHQLTPALAADIAAAEYVIFVDACGERCAQTVQLDPIVVGSQVPNTVSSSTHSCSPWALLNLTRRIYGRHPQSWLLQVATERYNLGDPLSSTAVDGCDRALRKIEQFLKTYQRPTWQPA</sequence>
<dbReference type="PANTHER" id="PTHR30302">
    <property type="entry name" value="HYDROGENASE 1 MATURATION PROTEASE"/>
    <property type="match status" value="1"/>
</dbReference>
<keyword evidence="1" id="KW-0645">Protease</keyword>
<keyword evidence="2" id="KW-1185">Reference proteome</keyword>
<accession>A0A8J7AV10</accession>
<dbReference type="CDD" id="cd06066">
    <property type="entry name" value="H2MP_NAD-link-bidir"/>
    <property type="match status" value="1"/>
</dbReference>
<reference evidence="1" key="1">
    <citation type="submission" date="2020-10" db="EMBL/GenBank/DDBJ databases">
        <authorList>
            <person name="Castelo-Branco R."/>
            <person name="Eusebio N."/>
            <person name="Adriana R."/>
            <person name="Vieira A."/>
            <person name="Brugerolle De Fraissinette N."/>
            <person name="Rezende De Castro R."/>
            <person name="Schneider M.P."/>
            <person name="Vasconcelos V."/>
            <person name="Leao P.N."/>
        </authorList>
    </citation>
    <scope>NUCLEOTIDE SEQUENCE</scope>
    <source>
        <strain evidence="1">LEGE 07310</strain>
    </source>
</reference>
<proteinExistence type="predicted"/>
<dbReference type="PANTHER" id="PTHR30302:SF5">
    <property type="entry name" value="SLR1876 PROTEIN"/>
    <property type="match status" value="1"/>
</dbReference>